<gene>
    <name evidence="2" type="ORF">SK128_025118</name>
</gene>
<comment type="caution">
    <text evidence="2">The sequence shown here is derived from an EMBL/GenBank/DDBJ whole genome shotgun (WGS) entry which is preliminary data.</text>
</comment>
<accession>A0AAN8XLY6</accession>
<reference evidence="2 3" key="1">
    <citation type="submission" date="2023-11" db="EMBL/GenBank/DDBJ databases">
        <title>Halocaridina rubra genome assembly.</title>
        <authorList>
            <person name="Smith C."/>
        </authorList>
    </citation>
    <scope>NUCLEOTIDE SEQUENCE [LARGE SCALE GENOMIC DNA]</scope>
    <source>
        <strain evidence="2">EP-1</strain>
        <tissue evidence="2">Whole</tissue>
    </source>
</reference>
<dbReference type="EMBL" id="JAXCGZ010004363">
    <property type="protein sequence ID" value="KAK7081884.1"/>
    <property type="molecule type" value="Genomic_DNA"/>
</dbReference>
<dbReference type="PANTHER" id="PTHR13627">
    <property type="entry name" value="FUKUTIN RELATED PROTEIN"/>
    <property type="match status" value="1"/>
</dbReference>
<sequence length="244" mass="28233">MNIKRMRVSIITLRRKCRSWGHQRGLCVLSILVSLVILTIRYLTITERVEETDLNPCLVPKEQRRWLFHLLSTVSSLLSHLAITHFLCYDSLWGAVQESGPLPWDAHAHLCALNEKVAVHDEAELLRAFRRRGLALEYSSAEGQYTIKNSSAIPDKWEAPTIQIILFEEDDRVHMLRRVGWKRRVLPPDCDAHPSLQCFPPNLVALPLPERPFGPLTLPAPREDIDLLKFHYPDTWWRPLLPQC</sequence>
<evidence type="ECO:0000313" key="3">
    <source>
        <dbReference type="Proteomes" id="UP001381693"/>
    </source>
</evidence>
<proteinExistence type="predicted"/>
<feature type="transmembrane region" description="Helical" evidence="1">
    <location>
        <begin position="25"/>
        <end position="46"/>
    </location>
</feature>
<evidence type="ECO:0000313" key="2">
    <source>
        <dbReference type="EMBL" id="KAK7081884.1"/>
    </source>
</evidence>
<dbReference type="PANTHER" id="PTHR13627:SF32">
    <property type="entry name" value="AGAP006029-PA"/>
    <property type="match status" value="1"/>
</dbReference>
<dbReference type="AlphaFoldDB" id="A0AAN8XLY6"/>
<evidence type="ECO:0000256" key="1">
    <source>
        <dbReference type="SAM" id="Phobius"/>
    </source>
</evidence>
<protein>
    <submittedName>
        <fullName evidence="2">Uncharacterized protein</fullName>
    </submittedName>
</protein>
<keyword evidence="3" id="KW-1185">Reference proteome</keyword>
<dbReference type="InterPro" id="IPR052613">
    <property type="entry name" value="LicD_transferase"/>
</dbReference>
<name>A0AAN8XLY6_HALRR</name>
<keyword evidence="1" id="KW-0812">Transmembrane</keyword>
<organism evidence="2 3">
    <name type="scientific">Halocaridina rubra</name>
    <name type="common">Hawaiian red shrimp</name>
    <dbReference type="NCBI Taxonomy" id="373956"/>
    <lineage>
        <taxon>Eukaryota</taxon>
        <taxon>Metazoa</taxon>
        <taxon>Ecdysozoa</taxon>
        <taxon>Arthropoda</taxon>
        <taxon>Crustacea</taxon>
        <taxon>Multicrustacea</taxon>
        <taxon>Malacostraca</taxon>
        <taxon>Eumalacostraca</taxon>
        <taxon>Eucarida</taxon>
        <taxon>Decapoda</taxon>
        <taxon>Pleocyemata</taxon>
        <taxon>Caridea</taxon>
        <taxon>Atyoidea</taxon>
        <taxon>Atyidae</taxon>
        <taxon>Halocaridina</taxon>
    </lineage>
</organism>
<keyword evidence="1" id="KW-1133">Transmembrane helix</keyword>
<keyword evidence="1" id="KW-0472">Membrane</keyword>
<dbReference type="Proteomes" id="UP001381693">
    <property type="component" value="Unassembled WGS sequence"/>
</dbReference>